<dbReference type="Gene3D" id="3.40.50.720">
    <property type="entry name" value="NAD(P)-binding Rossmann-like Domain"/>
    <property type="match status" value="1"/>
</dbReference>
<dbReference type="AlphaFoldDB" id="A0AAW9RTU0"/>
<dbReference type="Pfam" id="PF00107">
    <property type="entry name" value="ADH_zinc_N"/>
    <property type="match status" value="1"/>
</dbReference>
<dbReference type="EC" id="1.-.-.-" evidence="2"/>
<dbReference type="SUPFAM" id="SSF50129">
    <property type="entry name" value="GroES-like"/>
    <property type="match status" value="1"/>
</dbReference>
<dbReference type="Proteomes" id="UP001378188">
    <property type="component" value="Unassembled WGS sequence"/>
</dbReference>
<dbReference type="InterPro" id="IPR020843">
    <property type="entry name" value="ER"/>
</dbReference>
<dbReference type="NCBIfam" id="TIGR02823">
    <property type="entry name" value="oxido_YhdH"/>
    <property type="match status" value="1"/>
</dbReference>
<dbReference type="RefSeq" id="WP_340329394.1">
    <property type="nucleotide sequence ID" value="NZ_JAZHOF010000003.1"/>
</dbReference>
<organism evidence="2 3">
    <name type="scientific">Microbaculum marinum</name>
    <dbReference type="NCBI Taxonomy" id="1764581"/>
    <lineage>
        <taxon>Bacteria</taxon>
        <taxon>Pseudomonadati</taxon>
        <taxon>Pseudomonadota</taxon>
        <taxon>Alphaproteobacteria</taxon>
        <taxon>Hyphomicrobiales</taxon>
        <taxon>Tepidamorphaceae</taxon>
        <taxon>Microbaculum</taxon>
    </lineage>
</organism>
<dbReference type="CDD" id="cd08288">
    <property type="entry name" value="MDR_yhdh"/>
    <property type="match status" value="1"/>
</dbReference>
<dbReference type="Pfam" id="PF08240">
    <property type="entry name" value="ADH_N"/>
    <property type="match status" value="1"/>
</dbReference>
<dbReference type="SUPFAM" id="SSF51735">
    <property type="entry name" value="NAD(P)-binding Rossmann-fold domains"/>
    <property type="match status" value="1"/>
</dbReference>
<protein>
    <submittedName>
        <fullName evidence="2">MDR family oxidoreductase</fullName>
        <ecNumber evidence="2">1.-.-.-</ecNumber>
    </submittedName>
</protein>
<dbReference type="PANTHER" id="PTHR43677:SF1">
    <property type="entry name" value="ACRYLYL-COA REDUCTASE ACUI-RELATED"/>
    <property type="match status" value="1"/>
</dbReference>
<keyword evidence="3" id="KW-1185">Reference proteome</keyword>
<dbReference type="InterPro" id="IPR014188">
    <property type="entry name" value="Acrylyl-CoA_reductase_AcuI"/>
</dbReference>
<dbReference type="EMBL" id="JAZHOF010000003">
    <property type="protein sequence ID" value="MEJ8571700.1"/>
    <property type="molecule type" value="Genomic_DNA"/>
</dbReference>
<dbReference type="GO" id="GO:0043957">
    <property type="term" value="F:acryloyl-CoA reductase (NADPH) activity"/>
    <property type="evidence" value="ECO:0007669"/>
    <property type="project" value="TreeGrafter"/>
</dbReference>
<gene>
    <name evidence="2" type="ORF">V3328_09470</name>
</gene>
<dbReference type="Gene3D" id="3.90.180.10">
    <property type="entry name" value="Medium-chain alcohol dehydrogenases, catalytic domain"/>
    <property type="match status" value="1"/>
</dbReference>
<name>A0AAW9RTU0_9HYPH</name>
<feature type="domain" description="Enoyl reductase (ER)" evidence="1">
    <location>
        <begin position="17"/>
        <end position="327"/>
    </location>
</feature>
<reference evidence="2 3" key="1">
    <citation type="submission" date="2024-02" db="EMBL/GenBank/DDBJ databases">
        <title>Genome analysis and characterization of Microbaculum marinisediminis sp. nov., isolated from marine sediment.</title>
        <authorList>
            <person name="Du Z.-J."/>
            <person name="Ye Y.-Q."/>
            <person name="Zhang Z.-R."/>
            <person name="Yuan S.-M."/>
            <person name="Zhang X.-Y."/>
        </authorList>
    </citation>
    <scope>NUCLEOTIDE SEQUENCE [LARGE SCALE GENOMIC DNA]</scope>
    <source>
        <strain evidence="2 3">SDUM1044001</strain>
    </source>
</reference>
<dbReference type="InterPro" id="IPR013149">
    <property type="entry name" value="ADH-like_C"/>
</dbReference>
<accession>A0AAW9RTU0</accession>
<evidence type="ECO:0000313" key="3">
    <source>
        <dbReference type="Proteomes" id="UP001378188"/>
    </source>
</evidence>
<proteinExistence type="predicted"/>
<dbReference type="InterPro" id="IPR013154">
    <property type="entry name" value="ADH-like_N"/>
</dbReference>
<dbReference type="InterPro" id="IPR036291">
    <property type="entry name" value="NAD(P)-bd_dom_sf"/>
</dbReference>
<evidence type="ECO:0000313" key="2">
    <source>
        <dbReference type="EMBL" id="MEJ8571700.1"/>
    </source>
</evidence>
<dbReference type="PANTHER" id="PTHR43677">
    <property type="entry name" value="SHORT-CHAIN DEHYDROGENASE/REDUCTASE"/>
    <property type="match status" value="1"/>
</dbReference>
<comment type="caution">
    <text evidence="2">The sequence shown here is derived from an EMBL/GenBank/DDBJ whole genome shotgun (WGS) entry which is preliminary data.</text>
</comment>
<evidence type="ECO:0000259" key="1">
    <source>
        <dbReference type="SMART" id="SM00829"/>
    </source>
</evidence>
<sequence>MSDRFPAILVSREGEKGQKVEKTDLGLDDLMEGDVVVSVEHSTVNYKDGLAVTGKAPVVRRWPMVPGIDFAGTVDASDNDEFKPGDKVVLNGWGVGETHYGGFAGKARVKGDWLIHLPDGLSGAQAMAIGTAGYTAMLCVLALERQEVTPDKGPVVVTGAAGGVGSVAVSILSKLGYEVVASTGRAGEADYLKGLGAAEIIGRDELSGQPRALNKERFAGGVDAVGSTTLANVLSMTKYGGSVAACGLAGGMDLPTTVAPFILRGVSLIGVDSVMAPKSRRIEAYSRLVRDLDHDKLAAMTTTIGLDGVEQAAADILAGKVRGRVVVDIAA</sequence>
<dbReference type="InterPro" id="IPR051397">
    <property type="entry name" value="Zn-ADH-like_protein"/>
</dbReference>
<dbReference type="InterPro" id="IPR011032">
    <property type="entry name" value="GroES-like_sf"/>
</dbReference>
<keyword evidence="2" id="KW-0560">Oxidoreductase</keyword>
<dbReference type="SMART" id="SM00829">
    <property type="entry name" value="PKS_ER"/>
    <property type="match status" value="1"/>
</dbReference>